<dbReference type="AlphaFoldDB" id="A0A193SNR6"/>
<keyword evidence="1" id="KW-1133">Transmembrane helix</keyword>
<name>A0A193SNR6_9PSED</name>
<dbReference type="RefSeq" id="WP_003364653.1">
    <property type="nucleotide sequence ID" value="NZ_JACSZQ010000006.1"/>
</dbReference>
<evidence type="ECO:0000313" key="3">
    <source>
        <dbReference type="Proteomes" id="UP000239025"/>
    </source>
</evidence>
<feature type="transmembrane region" description="Helical" evidence="1">
    <location>
        <begin position="45"/>
        <end position="64"/>
    </location>
</feature>
<protein>
    <submittedName>
        <fullName evidence="2">Putative membrane protein</fullName>
    </submittedName>
</protein>
<proteinExistence type="predicted"/>
<reference evidence="3" key="1">
    <citation type="submission" date="2017-11" db="EMBL/GenBank/DDBJ databases">
        <authorList>
            <person name="Blom J."/>
        </authorList>
    </citation>
    <scope>NUCLEOTIDE SEQUENCE [LARGE SCALE GENOMIC DNA]</scope>
</reference>
<accession>A0A193SNR6</accession>
<gene>
    <name evidence="2" type="ORF">PL963_02302</name>
</gene>
<evidence type="ECO:0000256" key="1">
    <source>
        <dbReference type="SAM" id="Phobius"/>
    </source>
</evidence>
<keyword evidence="3" id="KW-1185">Reference proteome</keyword>
<keyword evidence="1" id="KW-0472">Membrane</keyword>
<feature type="transmembrane region" description="Helical" evidence="1">
    <location>
        <begin position="7"/>
        <end position="39"/>
    </location>
</feature>
<evidence type="ECO:0000313" key="2">
    <source>
        <dbReference type="EMBL" id="SOS19829.1"/>
    </source>
</evidence>
<dbReference type="Proteomes" id="UP000239025">
    <property type="component" value="Chromosome 1"/>
</dbReference>
<dbReference type="GeneID" id="69859982"/>
<dbReference type="EMBL" id="LT963395">
    <property type="protein sequence ID" value="SOS19829.1"/>
    <property type="molecule type" value="Genomic_DNA"/>
</dbReference>
<organism evidence="2 3">
    <name type="scientific">Pseudomonas cerasi</name>
    <dbReference type="NCBI Taxonomy" id="1583341"/>
    <lineage>
        <taxon>Bacteria</taxon>
        <taxon>Pseudomonadati</taxon>
        <taxon>Pseudomonadota</taxon>
        <taxon>Gammaproteobacteria</taxon>
        <taxon>Pseudomonadales</taxon>
        <taxon>Pseudomonadaceae</taxon>
        <taxon>Pseudomonas</taxon>
    </lineage>
</organism>
<sequence length="76" mass="8842">MKRNKYFYFLFMSFALLSMVLGVSIFFAIIISALFSVLFKTDSAWVYYVVGGPLAILFATFWTIKRWAFVKAFVTE</sequence>
<keyword evidence="1" id="KW-0812">Transmembrane</keyword>